<accession>A0AAW1DMA2</accession>
<evidence type="ECO:0000313" key="3">
    <source>
        <dbReference type="Proteomes" id="UP001461498"/>
    </source>
</evidence>
<organism evidence="2 3">
    <name type="scientific">Rhynocoris fuscipes</name>
    <dbReference type="NCBI Taxonomy" id="488301"/>
    <lineage>
        <taxon>Eukaryota</taxon>
        <taxon>Metazoa</taxon>
        <taxon>Ecdysozoa</taxon>
        <taxon>Arthropoda</taxon>
        <taxon>Hexapoda</taxon>
        <taxon>Insecta</taxon>
        <taxon>Pterygota</taxon>
        <taxon>Neoptera</taxon>
        <taxon>Paraneoptera</taxon>
        <taxon>Hemiptera</taxon>
        <taxon>Heteroptera</taxon>
        <taxon>Panheteroptera</taxon>
        <taxon>Cimicomorpha</taxon>
        <taxon>Reduviidae</taxon>
        <taxon>Harpactorinae</taxon>
        <taxon>Harpactorini</taxon>
        <taxon>Rhynocoris</taxon>
    </lineage>
</organism>
<evidence type="ECO:0008006" key="4">
    <source>
        <dbReference type="Google" id="ProtNLM"/>
    </source>
</evidence>
<reference evidence="2 3" key="1">
    <citation type="submission" date="2022-12" db="EMBL/GenBank/DDBJ databases">
        <title>Chromosome-level genome assembly of true bugs.</title>
        <authorList>
            <person name="Ma L."/>
            <person name="Li H."/>
        </authorList>
    </citation>
    <scope>NUCLEOTIDE SEQUENCE [LARGE SCALE GENOMIC DNA]</scope>
    <source>
        <strain evidence="2">Lab_2022b</strain>
    </source>
</reference>
<dbReference type="Proteomes" id="UP001461498">
    <property type="component" value="Unassembled WGS sequence"/>
</dbReference>
<keyword evidence="3" id="KW-1185">Reference proteome</keyword>
<gene>
    <name evidence="2" type="ORF">O3M35_000011</name>
    <name evidence="1" type="ORF">O3M35_002937</name>
</gene>
<evidence type="ECO:0000313" key="2">
    <source>
        <dbReference type="EMBL" id="KAK9511343.1"/>
    </source>
</evidence>
<protein>
    <recommendedName>
        <fullName evidence="4">ATP synthase F0 subunit 8</fullName>
    </recommendedName>
</protein>
<dbReference type="AlphaFoldDB" id="A0AAW1DMA2"/>
<evidence type="ECO:0000313" key="1">
    <source>
        <dbReference type="EMBL" id="KAK9498258.1"/>
    </source>
</evidence>
<dbReference type="EMBL" id="JAPXFL010000012">
    <property type="protein sequence ID" value="KAK9498258.1"/>
    <property type="molecule type" value="Genomic_DNA"/>
</dbReference>
<sequence>MCWPHQIFYIIYICRYCFVTLKNDSKAESVMSEINKIKFGVGFLQADWIYSIQFLL</sequence>
<comment type="caution">
    <text evidence="2">The sequence shown here is derived from an EMBL/GenBank/DDBJ whole genome shotgun (WGS) entry which is preliminary data.</text>
</comment>
<proteinExistence type="predicted"/>
<dbReference type="EMBL" id="JAPXFL010000001">
    <property type="protein sequence ID" value="KAK9511343.1"/>
    <property type="molecule type" value="Genomic_DNA"/>
</dbReference>
<name>A0AAW1DMA2_9HEMI</name>